<evidence type="ECO:0000313" key="1">
    <source>
        <dbReference type="EMBL" id="SMO53221.1"/>
    </source>
</evidence>
<sequence length="181" mass="19504">MELGHKAVTAPGIATQLWQALRHVASVSAVAEAEPSMAERLGYGDAPAIMIGTDRAGLVLRPWMRDAGFRMQSVGDLAATITRLCHCPDQASLAMVSIDGFGGIIETIEPLRQLRECAPHLPLIVMSAEVEGSDFSTERLALCDVTLKTPVGPAALRRALIDAKDNNAVWQARVRDLRQAH</sequence>
<dbReference type="RefSeq" id="WP_142492527.1">
    <property type="nucleotide sequence ID" value="NZ_FXTO01000005.1"/>
</dbReference>
<dbReference type="SUPFAM" id="SSF52172">
    <property type="entry name" value="CheY-like"/>
    <property type="match status" value="1"/>
</dbReference>
<evidence type="ECO:0008006" key="3">
    <source>
        <dbReference type="Google" id="ProtNLM"/>
    </source>
</evidence>
<name>A0A521C336_9RHOB</name>
<accession>A0A521C336</accession>
<reference evidence="1 2" key="1">
    <citation type="submission" date="2017-05" db="EMBL/GenBank/DDBJ databases">
        <authorList>
            <person name="Varghese N."/>
            <person name="Submissions S."/>
        </authorList>
    </citation>
    <scope>NUCLEOTIDE SEQUENCE [LARGE SCALE GENOMIC DNA]</scope>
    <source>
        <strain evidence="1 2">DSM 29506</strain>
    </source>
</reference>
<dbReference type="EMBL" id="FXTO01000005">
    <property type="protein sequence ID" value="SMO53221.1"/>
    <property type="molecule type" value="Genomic_DNA"/>
</dbReference>
<dbReference type="InterPro" id="IPR011006">
    <property type="entry name" value="CheY-like_superfamily"/>
</dbReference>
<dbReference type="Proteomes" id="UP000316030">
    <property type="component" value="Unassembled WGS sequence"/>
</dbReference>
<dbReference type="AlphaFoldDB" id="A0A521C336"/>
<keyword evidence="2" id="KW-1185">Reference proteome</keyword>
<gene>
    <name evidence="1" type="ORF">SAMN06265173_10542</name>
</gene>
<organism evidence="1 2">
    <name type="scientific">Thalassovita litoralis</name>
    <dbReference type="NCBI Taxonomy" id="1010611"/>
    <lineage>
        <taxon>Bacteria</taxon>
        <taxon>Pseudomonadati</taxon>
        <taxon>Pseudomonadota</taxon>
        <taxon>Alphaproteobacteria</taxon>
        <taxon>Rhodobacterales</taxon>
        <taxon>Roseobacteraceae</taxon>
        <taxon>Thalassovita</taxon>
    </lineage>
</organism>
<protein>
    <recommendedName>
        <fullName evidence="3">Response regulatory domain-containing protein</fullName>
    </recommendedName>
</protein>
<proteinExistence type="predicted"/>
<evidence type="ECO:0000313" key="2">
    <source>
        <dbReference type="Proteomes" id="UP000316030"/>
    </source>
</evidence>
<dbReference type="OrthoDB" id="7688092at2"/>